<dbReference type="InterPro" id="IPR019734">
    <property type="entry name" value="TPR_rpt"/>
</dbReference>
<dbReference type="RefSeq" id="XP_013250403.1">
    <property type="nucleotide sequence ID" value="XM_013394949.1"/>
</dbReference>
<dbReference type="InterPro" id="IPR011990">
    <property type="entry name" value="TPR-like_helical_dom_sf"/>
</dbReference>
<sequence length="570" mass="65304">MAMHECEAYWQDFLRRPKEQRQLREEQKNVQKETASRMAAQKAAKVAEIETALGACTPEQQDLLRPIFKYPGILERLHDCLVQAERNPSLFSEKIQTDEALNALIREKAEEFKQNPKAFALQEQQLQQLHEEATRGLDAAEMEYLNQRTWKDLPQAELAERMSKGEICPRDEWIPGISKGKRPLEGGALEEHLSFGDRLSLEGRQAYAAGDYETAFMRFKQGIELLNWVEARDKENQQKRIDEAFSLFLKNAAQAAIQLGKYQEAIRACTTVIQEIDEHDSKARYRRGKAYLLLGMTKSAKDDFMFILKSPYSTNEGVHAARLGLQELRSVVNKNEIEAKRTLHRGISGCLFSQGRNTSKETDNLNIAADKESEKYEEDKPQLQSHLLHADDEHAEEFRLPPSKATEHTFNEKIKQRNPKRFIYEDEDISDQATTPEAETRKGKENKAEGPPLSLEKTRNILIDFLDAYTSEPVASKLRELRSLADFDYKRVIIRCRKYLPEVQRPILQKHGVGTSSSSSSSSSSSDSHRCSMRLLEKSVSFWRFRDEAIEELTRDCLQAVFGDVADIDA</sequence>
<accession>U6GIW2</accession>
<dbReference type="VEuPathDB" id="ToxoDB:EAH_00043760"/>
<dbReference type="PANTHER" id="PTHR46423">
    <property type="entry name" value="RNA POLYMERASE II-ASSOCIATED PROTEIN 3"/>
    <property type="match status" value="1"/>
</dbReference>
<evidence type="ECO:0008006" key="5">
    <source>
        <dbReference type="Google" id="ProtNLM"/>
    </source>
</evidence>
<dbReference type="Gene3D" id="1.25.40.10">
    <property type="entry name" value="Tetratricopeptide repeat domain"/>
    <property type="match status" value="1"/>
</dbReference>
<dbReference type="AlphaFoldDB" id="U6GIW2"/>
<keyword evidence="1" id="KW-0802">TPR repeat</keyword>
<proteinExistence type="predicted"/>
<protein>
    <recommendedName>
        <fullName evidence="5">TPR domain-containing protein</fullName>
    </recommendedName>
</protein>
<dbReference type="GO" id="GO:0101031">
    <property type="term" value="C:protein folding chaperone complex"/>
    <property type="evidence" value="ECO:0007669"/>
    <property type="project" value="TreeGrafter"/>
</dbReference>
<dbReference type="OMA" id="KGEICPR"/>
<keyword evidence="4" id="KW-1185">Reference proteome</keyword>
<evidence type="ECO:0000256" key="2">
    <source>
        <dbReference type="SAM" id="MobiDB-lite"/>
    </source>
</evidence>
<evidence type="ECO:0000313" key="4">
    <source>
        <dbReference type="Proteomes" id="UP000018050"/>
    </source>
</evidence>
<dbReference type="InterPro" id="IPR051966">
    <property type="entry name" value="RPAP3"/>
</dbReference>
<feature type="compositionally biased region" description="Basic and acidic residues" evidence="2">
    <location>
        <begin position="438"/>
        <end position="448"/>
    </location>
</feature>
<evidence type="ECO:0000313" key="3">
    <source>
        <dbReference type="EMBL" id="CDI79502.1"/>
    </source>
</evidence>
<reference evidence="3" key="2">
    <citation type="submission" date="2013-10" db="EMBL/GenBank/DDBJ databases">
        <authorList>
            <person name="Aslett M."/>
        </authorList>
    </citation>
    <scope>NUCLEOTIDE SEQUENCE [LARGE SCALE GENOMIC DNA]</scope>
    <source>
        <strain evidence="3">Houghton</strain>
    </source>
</reference>
<gene>
    <name evidence="3" type="ORF">EAH_00043760</name>
</gene>
<dbReference type="OrthoDB" id="2423701at2759"/>
<dbReference type="SMART" id="SM00028">
    <property type="entry name" value="TPR"/>
    <property type="match status" value="2"/>
</dbReference>
<name>U6GIW2_EIMAC</name>
<organism evidence="3 4">
    <name type="scientific">Eimeria acervulina</name>
    <name type="common">Coccidian parasite</name>
    <dbReference type="NCBI Taxonomy" id="5801"/>
    <lineage>
        <taxon>Eukaryota</taxon>
        <taxon>Sar</taxon>
        <taxon>Alveolata</taxon>
        <taxon>Apicomplexa</taxon>
        <taxon>Conoidasida</taxon>
        <taxon>Coccidia</taxon>
        <taxon>Eucoccidiorida</taxon>
        <taxon>Eimeriorina</taxon>
        <taxon>Eimeriidae</taxon>
        <taxon>Eimeria</taxon>
    </lineage>
</organism>
<evidence type="ECO:0000256" key="1">
    <source>
        <dbReference type="ARBA" id="ARBA00022803"/>
    </source>
</evidence>
<dbReference type="GeneID" id="25272446"/>
<dbReference type="PANTHER" id="PTHR46423:SF1">
    <property type="entry name" value="RNA POLYMERASE II-ASSOCIATED PROTEIN 3"/>
    <property type="match status" value="1"/>
</dbReference>
<feature type="region of interest" description="Disordered" evidence="2">
    <location>
        <begin position="414"/>
        <end position="453"/>
    </location>
</feature>
<dbReference type="SUPFAM" id="SSF48452">
    <property type="entry name" value="TPR-like"/>
    <property type="match status" value="1"/>
</dbReference>
<reference evidence="3" key="1">
    <citation type="submission" date="2013-10" db="EMBL/GenBank/DDBJ databases">
        <title>Genomic analysis of the causative agents of coccidiosis in chickens.</title>
        <authorList>
            <person name="Reid A.J."/>
            <person name="Blake D."/>
            <person name="Billington K."/>
            <person name="Browne H."/>
            <person name="Dunn M."/>
            <person name="Hung S."/>
            <person name="Kawahara F."/>
            <person name="Miranda-Saavedra D."/>
            <person name="Mourier T."/>
            <person name="Nagra H."/>
            <person name="Otto T.D."/>
            <person name="Rawlings N."/>
            <person name="Sanchez A."/>
            <person name="Sanders M."/>
            <person name="Subramaniam C."/>
            <person name="Tay Y."/>
            <person name="Dear P."/>
            <person name="Doerig C."/>
            <person name="Gruber A."/>
            <person name="Parkinson J."/>
            <person name="Shirley M."/>
            <person name="Wan K.L."/>
            <person name="Berriman M."/>
            <person name="Tomley F."/>
            <person name="Pain A."/>
        </authorList>
    </citation>
    <scope>NUCLEOTIDE SEQUENCE [LARGE SCALE GENOMIC DNA]</scope>
    <source>
        <strain evidence="3">Houghton</strain>
    </source>
</reference>
<dbReference type="EMBL" id="HG671037">
    <property type="protein sequence ID" value="CDI79502.1"/>
    <property type="molecule type" value="Genomic_DNA"/>
</dbReference>
<dbReference type="Proteomes" id="UP000018050">
    <property type="component" value="Unassembled WGS sequence"/>
</dbReference>